<comment type="caution">
    <text evidence="2">The sequence shown here is derived from an EMBL/GenBank/DDBJ whole genome shotgun (WGS) entry which is preliminary data.</text>
</comment>
<feature type="transmembrane region" description="Helical" evidence="1">
    <location>
        <begin position="195"/>
        <end position="215"/>
    </location>
</feature>
<name>A0ABS3RH28_9ACTN</name>
<sequence length="266" mass="27555">MRELTVSRALVAAGVAAGIAALVPHQVTYDKGFAPPWATLAGAVLAVAFALRGSEWTGRIALVLLLWAGGGAVLDAFRAFFWATGIPAGEFAQVNWGGASMRAAGLLAAGLVVAALARGAEGPWRERPWLGYAAFALAFPYPLLKLYWSLGGTIARPDPYTEGFPYMESAMLAGGAVLSLALVQGWGRRLPRRAVLVPAWTATGALVSMGALAGFGSLSQALGLTDGPVDFGDAASVAMVGTVYGSWLLFGLALGAATLTYQRLTR</sequence>
<keyword evidence="1" id="KW-0812">Transmembrane</keyword>
<accession>A0ABS3RH28</accession>
<dbReference type="Proteomes" id="UP000680206">
    <property type="component" value="Unassembled WGS sequence"/>
</dbReference>
<feature type="transmembrane region" description="Helical" evidence="1">
    <location>
        <begin position="235"/>
        <end position="261"/>
    </location>
</feature>
<evidence type="ECO:0008006" key="4">
    <source>
        <dbReference type="Google" id="ProtNLM"/>
    </source>
</evidence>
<reference evidence="2 3" key="1">
    <citation type="submission" date="2021-03" db="EMBL/GenBank/DDBJ databases">
        <title>Actinomadura violae sp. nov., isolated from lichen in Thailand.</title>
        <authorList>
            <person name="Kanchanasin P."/>
            <person name="Saeng-In P."/>
            <person name="Phongsopitanun W."/>
            <person name="Yuki M."/>
            <person name="Kudo T."/>
            <person name="Ohkuma M."/>
            <person name="Tanasupawat S."/>
        </authorList>
    </citation>
    <scope>NUCLEOTIDE SEQUENCE [LARGE SCALE GENOMIC DNA]</scope>
    <source>
        <strain evidence="2 3">LCR2-06</strain>
    </source>
</reference>
<keyword evidence="3" id="KW-1185">Reference proteome</keyword>
<protein>
    <recommendedName>
        <fullName evidence="4">Integral membrane protein</fullName>
    </recommendedName>
</protein>
<dbReference type="RefSeq" id="WP_208235634.1">
    <property type="nucleotide sequence ID" value="NZ_JAGEPF010000001.1"/>
</dbReference>
<feature type="transmembrane region" description="Helical" evidence="1">
    <location>
        <begin position="96"/>
        <end position="117"/>
    </location>
</feature>
<keyword evidence="1" id="KW-1133">Transmembrane helix</keyword>
<feature type="transmembrane region" description="Helical" evidence="1">
    <location>
        <begin position="36"/>
        <end position="53"/>
    </location>
</feature>
<evidence type="ECO:0000256" key="1">
    <source>
        <dbReference type="SAM" id="Phobius"/>
    </source>
</evidence>
<feature type="transmembrane region" description="Helical" evidence="1">
    <location>
        <begin position="163"/>
        <end position="183"/>
    </location>
</feature>
<evidence type="ECO:0000313" key="2">
    <source>
        <dbReference type="EMBL" id="MBO2456026.1"/>
    </source>
</evidence>
<gene>
    <name evidence="2" type="ORF">J4709_00305</name>
</gene>
<organism evidence="2 3">
    <name type="scientific">Actinomadura violacea</name>
    <dbReference type="NCBI Taxonomy" id="2819934"/>
    <lineage>
        <taxon>Bacteria</taxon>
        <taxon>Bacillati</taxon>
        <taxon>Actinomycetota</taxon>
        <taxon>Actinomycetes</taxon>
        <taxon>Streptosporangiales</taxon>
        <taxon>Thermomonosporaceae</taxon>
        <taxon>Actinomadura</taxon>
    </lineage>
</organism>
<proteinExistence type="predicted"/>
<feature type="transmembrane region" description="Helical" evidence="1">
    <location>
        <begin position="129"/>
        <end position="148"/>
    </location>
</feature>
<keyword evidence="1" id="KW-0472">Membrane</keyword>
<evidence type="ECO:0000313" key="3">
    <source>
        <dbReference type="Proteomes" id="UP000680206"/>
    </source>
</evidence>
<dbReference type="EMBL" id="JAGEPF010000001">
    <property type="protein sequence ID" value="MBO2456026.1"/>
    <property type="molecule type" value="Genomic_DNA"/>
</dbReference>
<feature type="transmembrane region" description="Helical" evidence="1">
    <location>
        <begin position="60"/>
        <end position="84"/>
    </location>
</feature>